<comment type="caution">
    <text evidence="2">The sequence shown here is derived from an EMBL/GenBank/DDBJ whole genome shotgun (WGS) entry which is preliminary data.</text>
</comment>
<accession>A0A9P0MAF6</accession>
<sequence>MALSNGVEITSEPDSSNSPGGSKSSNFVDSMKPSSTGSQGQGQTQKPYFDDVGPRNVTAVVGQSAMLKCRVKHPGERTRSRCPIDNEGWKGCSNLIYSYG</sequence>
<evidence type="ECO:0000256" key="1">
    <source>
        <dbReference type="SAM" id="MobiDB-lite"/>
    </source>
</evidence>
<dbReference type="OrthoDB" id="6377396at2759"/>
<name>A0A9P0MAF6_ACAOB</name>
<gene>
    <name evidence="2" type="ORF">ACAOBT_LOCUS31541</name>
</gene>
<feature type="region of interest" description="Disordered" evidence="1">
    <location>
        <begin position="1"/>
        <end position="54"/>
    </location>
</feature>
<keyword evidence="3" id="KW-1185">Reference proteome</keyword>
<dbReference type="Proteomes" id="UP001152888">
    <property type="component" value="Unassembled WGS sequence"/>
</dbReference>
<reference evidence="2" key="1">
    <citation type="submission" date="2022-03" db="EMBL/GenBank/DDBJ databases">
        <authorList>
            <person name="Sayadi A."/>
        </authorList>
    </citation>
    <scope>NUCLEOTIDE SEQUENCE</scope>
</reference>
<evidence type="ECO:0000313" key="2">
    <source>
        <dbReference type="EMBL" id="CAH2010459.1"/>
    </source>
</evidence>
<dbReference type="AlphaFoldDB" id="A0A9P0MAF6"/>
<dbReference type="EMBL" id="CAKOFQ010007974">
    <property type="protein sequence ID" value="CAH2010459.1"/>
    <property type="molecule type" value="Genomic_DNA"/>
</dbReference>
<evidence type="ECO:0000313" key="3">
    <source>
        <dbReference type="Proteomes" id="UP001152888"/>
    </source>
</evidence>
<organism evidence="2 3">
    <name type="scientific">Acanthoscelides obtectus</name>
    <name type="common">Bean weevil</name>
    <name type="synonym">Bruchus obtectus</name>
    <dbReference type="NCBI Taxonomy" id="200917"/>
    <lineage>
        <taxon>Eukaryota</taxon>
        <taxon>Metazoa</taxon>
        <taxon>Ecdysozoa</taxon>
        <taxon>Arthropoda</taxon>
        <taxon>Hexapoda</taxon>
        <taxon>Insecta</taxon>
        <taxon>Pterygota</taxon>
        <taxon>Neoptera</taxon>
        <taxon>Endopterygota</taxon>
        <taxon>Coleoptera</taxon>
        <taxon>Polyphaga</taxon>
        <taxon>Cucujiformia</taxon>
        <taxon>Chrysomeloidea</taxon>
        <taxon>Chrysomelidae</taxon>
        <taxon>Bruchinae</taxon>
        <taxon>Bruchini</taxon>
        <taxon>Acanthoscelides</taxon>
    </lineage>
</organism>
<feature type="compositionally biased region" description="Low complexity" evidence="1">
    <location>
        <begin position="15"/>
        <end position="26"/>
    </location>
</feature>
<proteinExistence type="predicted"/>
<feature type="compositionally biased region" description="Low complexity" evidence="1">
    <location>
        <begin position="34"/>
        <end position="45"/>
    </location>
</feature>
<protein>
    <submittedName>
        <fullName evidence="2">Uncharacterized protein</fullName>
    </submittedName>
</protein>